<keyword evidence="2" id="KW-1185">Reference proteome</keyword>
<reference evidence="1 2" key="1">
    <citation type="submission" date="2014-03" db="EMBL/GenBank/DDBJ databases">
        <title>Draft genome of the hookworm Oesophagostomum dentatum.</title>
        <authorList>
            <person name="Mitreva M."/>
        </authorList>
    </citation>
    <scope>NUCLEOTIDE SEQUENCE [LARGE SCALE GENOMIC DNA]</scope>
    <source>
        <strain evidence="1 2">OD-Hann</strain>
    </source>
</reference>
<name>A0A0B1SD18_OESDE</name>
<proteinExistence type="predicted"/>
<organism evidence="1 2">
    <name type="scientific">Oesophagostomum dentatum</name>
    <name type="common">Nodular worm</name>
    <dbReference type="NCBI Taxonomy" id="61180"/>
    <lineage>
        <taxon>Eukaryota</taxon>
        <taxon>Metazoa</taxon>
        <taxon>Ecdysozoa</taxon>
        <taxon>Nematoda</taxon>
        <taxon>Chromadorea</taxon>
        <taxon>Rhabditida</taxon>
        <taxon>Rhabditina</taxon>
        <taxon>Rhabditomorpha</taxon>
        <taxon>Strongyloidea</taxon>
        <taxon>Strongylidae</taxon>
        <taxon>Oesophagostomum</taxon>
    </lineage>
</organism>
<dbReference type="EMBL" id="KN594147">
    <property type="protein sequence ID" value="KHJ81100.1"/>
    <property type="molecule type" value="Genomic_DNA"/>
</dbReference>
<gene>
    <name evidence="1" type="ORF">OESDEN_19214</name>
</gene>
<dbReference type="SUPFAM" id="SSF52540">
    <property type="entry name" value="P-loop containing nucleoside triphosphate hydrolases"/>
    <property type="match status" value="1"/>
</dbReference>
<feature type="non-terminal residue" evidence="1">
    <location>
        <position position="118"/>
    </location>
</feature>
<dbReference type="OrthoDB" id="10256233at2759"/>
<evidence type="ECO:0000313" key="1">
    <source>
        <dbReference type="EMBL" id="KHJ81100.1"/>
    </source>
</evidence>
<dbReference type="InterPro" id="IPR027417">
    <property type="entry name" value="P-loop_NTPase"/>
</dbReference>
<dbReference type="Proteomes" id="UP000053660">
    <property type="component" value="Unassembled WGS sequence"/>
</dbReference>
<sequence>PDLHDNDNDEYLFLECARPEFNLLESDPTASHSLCSTYWEKNKYSDDWFIIKRTTKESSSQFAKWENAWDHYVPDRLDPLIREAIADLHLKTPTFIQTQCLQVIPSRYHIFIAAETGS</sequence>
<feature type="non-terminal residue" evidence="1">
    <location>
        <position position="1"/>
    </location>
</feature>
<accession>A0A0B1SD18</accession>
<dbReference type="AlphaFoldDB" id="A0A0B1SD18"/>
<dbReference type="Gene3D" id="3.40.50.300">
    <property type="entry name" value="P-loop containing nucleotide triphosphate hydrolases"/>
    <property type="match status" value="1"/>
</dbReference>
<protein>
    <submittedName>
        <fullName evidence="1">Uncharacterized protein</fullName>
    </submittedName>
</protein>
<evidence type="ECO:0000313" key="2">
    <source>
        <dbReference type="Proteomes" id="UP000053660"/>
    </source>
</evidence>